<reference evidence="2 3" key="1">
    <citation type="journal article" date="2015" name="Genome Announc.">
        <title>Expanding the biotechnology potential of lactobacilli through comparative genomics of 213 strains and associated genera.</title>
        <authorList>
            <person name="Sun Z."/>
            <person name="Harris H.M."/>
            <person name="McCann A."/>
            <person name="Guo C."/>
            <person name="Argimon S."/>
            <person name="Zhang W."/>
            <person name="Yang X."/>
            <person name="Jeffery I.B."/>
            <person name="Cooney J.C."/>
            <person name="Kagawa T.F."/>
            <person name="Liu W."/>
            <person name="Song Y."/>
            <person name="Salvetti E."/>
            <person name="Wrobel A."/>
            <person name="Rasinkangas P."/>
            <person name="Parkhill J."/>
            <person name="Rea M.C."/>
            <person name="O'Sullivan O."/>
            <person name="Ritari J."/>
            <person name="Douillard F.P."/>
            <person name="Paul Ross R."/>
            <person name="Yang R."/>
            <person name="Briner A.E."/>
            <person name="Felis G.E."/>
            <person name="de Vos W.M."/>
            <person name="Barrangou R."/>
            <person name="Klaenhammer T.R."/>
            <person name="Caufield P.W."/>
            <person name="Cui Y."/>
            <person name="Zhang H."/>
            <person name="O'Toole P.W."/>
        </authorList>
    </citation>
    <scope>NUCLEOTIDE SEQUENCE [LARGE SCALE GENOMIC DNA]</scope>
    <source>
        <strain evidence="2 3">DSM 21115</strain>
    </source>
</reference>
<evidence type="ECO:0000313" key="2">
    <source>
        <dbReference type="EMBL" id="KRO26887.1"/>
    </source>
</evidence>
<keyword evidence="1" id="KW-0472">Membrane</keyword>
<dbReference type="Pfam" id="PF13787">
    <property type="entry name" value="HXXEE"/>
    <property type="match status" value="1"/>
</dbReference>
<keyword evidence="1" id="KW-1133">Transmembrane helix</keyword>
<dbReference type="Proteomes" id="UP000050920">
    <property type="component" value="Unassembled WGS sequence"/>
</dbReference>
<feature type="transmembrane region" description="Helical" evidence="1">
    <location>
        <begin position="142"/>
        <end position="163"/>
    </location>
</feature>
<sequence>MKKFLDYFTRLHVYVDIVSFILVVSLLLIRWSTLPSFARLAYALMAAMCLHQLEEYRFPGGFLWGFNTVIGSTNALRYPGNRLSASTVDIVSMILTIPPLLIHCTPRLAAIFAIFALIEAVMHCYFGAFMLHKFYRAGKDTIYFPGNATAWFLFAPLAIALMTELIQQHLLTSSGWLQAVGLILGFMLLIMAPLTYGLKDATSPYTYRTTPKTGYFHKFLD</sequence>
<protein>
    <submittedName>
        <fullName evidence="2">Uncharacterized protein</fullName>
    </submittedName>
</protein>
<dbReference type="InterPro" id="IPR025671">
    <property type="entry name" value="HXXEE"/>
</dbReference>
<proteinExistence type="predicted"/>
<name>A0A0R2NMF4_9LACO</name>
<organism evidence="2 3">
    <name type="scientific">Lactiplantibacillus fabifermentans DSM 21115</name>
    <dbReference type="NCBI Taxonomy" id="1413187"/>
    <lineage>
        <taxon>Bacteria</taxon>
        <taxon>Bacillati</taxon>
        <taxon>Bacillota</taxon>
        <taxon>Bacilli</taxon>
        <taxon>Lactobacillales</taxon>
        <taxon>Lactobacillaceae</taxon>
        <taxon>Lactiplantibacillus</taxon>
    </lineage>
</organism>
<dbReference type="AlphaFoldDB" id="A0A0R2NMF4"/>
<feature type="transmembrane region" description="Helical" evidence="1">
    <location>
        <begin position="108"/>
        <end position="130"/>
    </location>
</feature>
<keyword evidence="1" id="KW-0812">Transmembrane</keyword>
<dbReference type="RefSeq" id="WP_024626287.1">
    <property type="nucleotide sequence ID" value="NZ_AYGX02000101.1"/>
</dbReference>
<evidence type="ECO:0000313" key="3">
    <source>
        <dbReference type="Proteomes" id="UP000050920"/>
    </source>
</evidence>
<keyword evidence="3" id="KW-1185">Reference proteome</keyword>
<gene>
    <name evidence="2" type="ORF">DY78_GL000521</name>
</gene>
<comment type="caution">
    <text evidence="2">The sequence shown here is derived from an EMBL/GenBank/DDBJ whole genome shotgun (WGS) entry which is preliminary data.</text>
</comment>
<accession>A0A0R2NMF4</accession>
<feature type="transmembrane region" description="Helical" evidence="1">
    <location>
        <begin position="175"/>
        <end position="198"/>
    </location>
</feature>
<feature type="transmembrane region" description="Helical" evidence="1">
    <location>
        <begin position="12"/>
        <end position="31"/>
    </location>
</feature>
<dbReference type="EMBL" id="AYGX02000101">
    <property type="protein sequence ID" value="KRO26887.1"/>
    <property type="molecule type" value="Genomic_DNA"/>
</dbReference>
<evidence type="ECO:0000256" key="1">
    <source>
        <dbReference type="SAM" id="Phobius"/>
    </source>
</evidence>